<gene>
    <name evidence="1" type="ORF">J15TS10_44010</name>
</gene>
<sequence>MPTANEIIRLNEIERMDKKAKKAGFLPLVSGEVYEAQYNSNSHVFIMIKGEKWSVWRETWQPGKGHSISIRSIVNKVPFDIALQQANKYLAFITKKRGW</sequence>
<evidence type="ECO:0000313" key="2">
    <source>
        <dbReference type="Proteomes" id="UP000681290"/>
    </source>
</evidence>
<dbReference type="EMBL" id="BOSM01000010">
    <property type="protein sequence ID" value="GIP60587.1"/>
    <property type="molecule type" value="Genomic_DNA"/>
</dbReference>
<keyword evidence="2" id="KW-1185">Reference proteome</keyword>
<organism evidence="1 2">
    <name type="scientific">Paenibacillus woosongensis</name>
    <dbReference type="NCBI Taxonomy" id="307580"/>
    <lineage>
        <taxon>Bacteria</taxon>
        <taxon>Bacillati</taxon>
        <taxon>Bacillota</taxon>
        <taxon>Bacilli</taxon>
        <taxon>Bacillales</taxon>
        <taxon>Paenibacillaceae</taxon>
        <taxon>Paenibacillus</taxon>
    </lineage>
</organism>
<comment type="caution">
    <text evidence="1">The sequence shown here is derived from an EMBL/GenBank/DDBJ whole genome shotgun (WGS) entry which is preliminary data.</text>
</comment>
<dbReference type="Proteomes" id="UP000681290">
    <property type="component" value="Unassembled WGS sequence"/>
</dbReference>
<evidence type="ECO:0008006" key="3">
    <source>
        <dbReference type="Google" id="ProtNLM"/>
    </source>
</evidence>
<name>A0ABQ4MXD8_9BACL</name>
<protein>
    <recommendedName>
        <fullName evidence="3">Phage protein</fullName>
    </recommendedName>
</protein>
<accession>A0ABQ4MXD8</accession>
<evidence type="ECO:0000313" key="1">
    <source>
        <dbReference type="EMBL" id="GIP60587.1"/>
    </source>
</evidence>
<reference evidence="1 2" key="1">
    <citation type="submission" date="2021-03" db="EMBL/GenBank/DDBJ databases">
        <title>Antimicrobial resistance genes in bacteria isolated from Japanese honey, and their potential for conferring macrolide and lincosamide resistance in the American foulbrood pathogen Paenibacillus larvae.</title>
        <authorList>
            <person name="Okamoto M."/>
            <person name="Kumagai M."/>
            <person name="Kanamori H."/>
            <person name="Takamatsu D."/>
        </authorList>
    </citation>
    <scope>NUCLEOTIDE SEQUENCE [LARGE SCALE GENOMIC DNA]</scope>
    <source>
        <strain evidence="1 2">J15TS10</strain>
    </source>
</reference>
<proteinExistence type="predicted"/>